<sequence>MGRTREDGDGRPISFTLNNVTNGFVRDFRVESPPFWCNTASHSKNVTYDGMHCNATNQDSQFFGRNIVPNTDGINTYRSDQVTMLNWDITSGDDCLAIKGNSTNIIAQNITCRAGNGIAFGSLGQYANLSDIVENVHMQGLKIGRMNLDPQVQPNAGNGVYFKTWTGTVNGAPPTGGGGGGGFVHNVTVEDVLLDRVTLPLHLYQTNNGHSDDLPSQLMFSDIQFKNWAGTSTNSTIVNLQCSPAVGCDDISFDGFNVTGPANQTSQYICKNVSDLSGLDVPCD</sequence>
<keyword evidence="3" id="KW-0964">Secreted</keyword>
<comment type="catalytic activity">
    <reaction evidence="14">
        <text>[(1-&gt;4)-alpha-D-galacturonosyl](n) + H2O = alpha-D-galacturonate + [(1-&gt;4)-alpha-D-galacturonosyl](n-1)</text>
        <dbReference type="Rhea" id="RHEA:14117"/>
        <dbReference type="Rhea" id="RHEA-COMP:14570"/>
        <dbReference type="Rhea" id="RHEA-COMP:14572"/>
        <dbReference type="ChEBI" id="CHEBI:15377"/>
        <dbReference type="ChEBI" id="CHEBI:58658"/>
        <dbReference type="ChEBI" id="CHEBI:140523"/>
        <dbReference type="EC" id="3.2.1.67"/>
    </reaction>
</comment>
<reference evidence="16 17" key="1">
    <citation type="submission" date="2024-02" db="EMBL/GenBank/DDBJ databases">
        <title>A draft genome for the cacao thread blight pathogen Marasmius crinis-equi.</title>
        <authorList>
            <person name="Cohen S.P."/>
            <person name="Baruah I.K."/>
            <person name="Amoako-Attah I."/>
            <person name="Bukari Y."/>
            <person name="Meinhardt L.W."/>
            <person name="Bailey B.A."/>
        </authorList>
    </citation>
    <scope>NUCLEOTIDE SEQUENCE [LARGE SCALE GENOMIC DNA]</scope>
    <source>
        <strain evidence="16 17">GH-76</strain>
    </source>
</reference>
<accession>A0ABR3G1H1</accession>
<dbReference type="EMBL" id="JBAHYK010000006">
    <property type="protein sequence ID" value="KAL0581692.1"/>
    <property type="molecule type" value="Genomic_DNA"/>
</dbReference>
<comment type="caution">
    <text evidence="16">The sequence shown here is derived from an EMBL/GenBank/DDBJ whole genome shotgun (WGS) entry which is preliminary data.</text>
</comment>
<evidence type="ECO:0000256" key="2">
    <source>
        <dbReference type="ARBA" id="ARBA00008834"/>
    </source>
</evidence>
<evidence type="ECO:0000256" key="10">
    <source>
        <dbReference type="ARBA" id="ARBA00023316"/>
    </source>
</evidence>
<keyword evidence="8" id="KW-0119">Carbohydrate metabolism</keyword>
<evidence type="ECO:0000313" key="17">
    <source>
        <dbReference type="Proteomes" id="UP001465976"/>
    </source>
</evidence>
<keyword evidence="5 15" id="KW-0378">Hydrolase</keyword>
<evidence type="ECO:0000256" key="12">
    <source>
        <dbReference type="ARBA" id="ARBA00037312"/>
    </source>
</evidence>
<evidence type="ECO:0000256" key="11">
    <source>
        <dbReference type="ARBA" id="ARBA00023326"/>
    </source>
</evidence>
<evidence type="ECO:0000256" key="13">
    <source>
        <dbReference type="ARBA" id="ARBA00038933"/>
    </source>
</evidence>
<organism evidence="16 17">
    <name type="scientific">Marasmius crinis-equi</name>
    <dbReference type="NCBI Taxonomy" id="585013"/>
    <lineage>
        <taxon>Eukaryota</taxon>
        <taxon>Fungi</taxon>
        <taxon>Dikarya</taxon>
        <taxon>Basidiomycota</taxon>
        <taxon>Agaricomycotina</taxon>
        <taxon>Agaricomycetes</taxon>
        <taxon>Agaricomycetidae</taxon>
        <taxon>Agaricales</taxon>
        <taxon>Marasmiineae</taxon>
        <taxon>Marasmiaceae</taxon>
        <taxon>Marasmius</taxon>
    </lineage>
</organism>
<comment type="function">
    <text evidence="12">Specific in hydrolyzing the terminal glycosidic bond of polygalacturonic acid and oligogalacturonates.</text>
</comment>
<keyword evidence="6" id="KW-1015">Disulfide bond</keyword>
<dbReference type="EC" id="3.2.1.67" evidence="13"/>
<proteinExistence type="inferred from homology"/>
<keyword evidence="11" id="KW-0624">Polysaccharide degradation</keyword>
<keyword evidence="4" id="KW-0732">Signal</keyword>
<evidence type="ECO:0000256" key="4">
    <source>
        <dbReference type="ARBA" id="ARBA00022729"/>
    </source>
</evidence>
<dbReference type="SUPFAM" id="SSF51126">
    <property type="entry name" value="Pectin lyase-like"/>
    <property type="match status" value="1"/>
</dbReference>
<evidence type="ECO:0000256" key="6">
    <source>
        <dbReference type="ARBA" id="ARBA00023157"/>
    </source>
</evidence>
<dbReference type="InterPro" id="IPR012334">
    <property type="entry name" value="Pectin_lyas_fold"/>
</dbReference>
<dbReference type="Proteomes" id="UP001465976">
    <property type="component" value="Unassembled WGS sequence"/>
</dbReference>
<gene>
    <name evidence="16" type="ORF">V5O48_000398</name>
</gene>
<keyword evidence="7" id="KW-0325">Glycoprotein</keyword>
<evidence type="ECO:0000256" key="7">
    <source>
        <dbReference type="ARBA" id="ARBA00023180"/>
    </source>
</evidence>
<evidence type="ECO:0000256" key="5">
    <source>
        <dbReference type="ARBA" id="ARBA00022801"/>
    </source>
</evidence>
<evidence type="ECO:0000256" key="8">
    <source>
        <dbReference type="ARBA" id="ARBA00023277"/>
    </source>
</evidence>
<evidence type="ECO:0000256" key="3">
    <source>
        <dbReference type="ARBA" id="ARBA00022525"/>
    </source>
</evidence>
<evidence type="ECO:0000256" key="15">
    <source>
        <dbReference type="RuleBase" id="RU361169"/>
    </source>
</evidence>
<keyword evidence="10" id="KW-0961">Cell wall biogenesis/degradation</keyword>
<protein>
    <recommendedName>
        <fullName evidence="13">galacturonan 1,4-alpha-galacturonidase</fullName>
        <ecNumber evidence="13">3.2.1.67</ecNumber>
    </recommendedName>
</protein>
<comment type="similarity">
    <text evidence="2 15">Belongs to the glycosyl hydrolase 28 family.</text>
</comment>
<dbReference type="Pfam" id="PF00295">
    <property type="entry name" value="Glyco_hydro_28"/>
    <property type="match status" value="1"/>
</dbReference>
<dbReference type="PANTHER" id="PTHR31736:SF12">
    <property type="entry name" value="EXO-POLYGALACTURONASE, PUTATIVE-RELATED"/>
    <property type="match status" value="1"/>
</dbReference>
<comment type="subcellular location">
    <subcellularLocation>
        <location evidence="1">Secreted</location>
    </subcellularLocation>
</comment>
<evidence type="ECO:0000256" key="14">
    <source>
        <dbReference type="ARBA" id="ARBA00048766"/>
    </source>
</evidence>
<dbReference type="PANTHER" id="PTHR31736">
    <property type="match status" value="1"/>
</dbReference>
<evidence type="ECO:0000256" key="9">
    <source>
        <dbReference type="ARBA" id="ARBA00023295"/>
    </source>
</evidence>
<dbReference type="Gene3D" id="2.160.20.10">
    <property type="entry name" value="Single-stranded right-handed beta-helix, Pectin lyase-like"/>
    <property type="match status" value="1"/>
</dbReference>
<keyword evidence="17" id="KW-1185">Reference proteome</keyword>
<name>A0ABR3G1H1_9AGAR</name>
<dbReference type="InterPro" id="IPR000743">
    <property type="entry name" value="Glyco_hydro_28"/>
</dbReference>
<dbReference type="InterPro" id="IPR011050">
    <property type="entry name" value="Pectin_lyase_fold/virulence"/>
</dbReference>
<evidence type="ECO:0000313" key="16">
    <source>
        <dbReference type="EMBL" id="KAL0581692.1"/>
    </source>
</evidence>
<evidence type="ECO:0000256" key="1">
    <source>
        <dbReference type="ARBA" id="ARBA00004613"/>
    </source>
</evidence>
<keyword evidence="9 15" id="KW-0326">Glycosidase</keyword>